<dbReference type="OrthoDB" id="1371126at2759"/>
<sequence>MYPNGSRMIAVDIDTASSLKPFPFDADGRDFVHCYTGDGISTTGGYGFRCPGWKPGSLFVTSNDLLVFVGRESKDVFTLQRVLNLEEILKKGLGLCLPPLPPTMNFTFMKKSYTNVFAKSYALHQSWKWDSLPCLD</sequence>
<dbReference type="Proteomes" id="UP000467841">
    <property type="component" value="Unassembled WGS sequence"/>
</dbReference>
<gene>
    <name evidence="1" type="ORF">MERR_LOCUS42661</name>
</gene>
<dbReference type="AlphaFoldDB" id="A0A6D2KEH8"/>
<keyword evidence="2" id="KW-1185">Reference proteome</keyword>
<comment type="caution">
    <text evidence="1">The sequence shown here is derived from an EMBL/GenBank/DDBJ whole genome shotgun (WGS) entry which is preliminary data.</text>
</comment>
<reference evidence="1" key="1">
    <citation type="submission" date="2020-01" db="EMBL/GenBank/DDBJ databases">
        <authorList>
            <person name="Mishra B."/>
        </authorList>
    </citation>
    <scope>NUCLEOTIDE SEQUENCE [LARGE SCALE GENOMIC DNA]</scope>
</reference>
<accession>A0A6D2KEH8</accession>
<dbReference type="PANTHER" id="PTHR31370:SF2">
    <property type="entry name" value="OS08G0105100 PROTEIN"/>
    <property type="match status" value="1"/>
</dbReference>
<dbReference type="EMBL" id="CACVBM020001607">
    <property type="protein sequence ID" value="CAA7055425.1"/>
    <property type="molecule type" value="Genomic_DNA"/>
</dbReference>
<dbReference type="PANTHER" id="PTHR31370">
    <property type="entry name" value="F-BOX PROTEIN FAMILY-LIKE"/>
    <property type="match status" value="1"/>
</dbReference>
<evidence type="ECO:0000313" key="2">
    <source>
        <dbReference type="Proteomes" id="UP000467841"/>
    </source>
</evidence>
<protein>
    <submittedName>
        <fullName evidence="1">Uncharacterized protein</fullName>
    </submittedName>
</protein>
<dbReference type="InterPro" id="IPR040275">
    <property type="entry name" value="At5g39450-like"/>
</dbReference>
<evidence type="ECO:0000313" key="1">
    <source>
        <dbReference type="EMBL" id="CAA7055425.1"/>
    </source>
</evidence>
<organism evidence="1 2">
    <name type="scientific">Microthlaspi erraticum</name>
    <dbReference type="NCBI Taxonomy" id="1685480"/>
    <lineage>
        <taxon>Eukaryota</taxon>
        <taxon>Viridiplantae</taxon>
        <taxon>Streptophyta</taxon>
        <taxon>Embryophyta</taxon>
        <taxon>Tracheophyta</taxon>
        <taxon>Spermatophyta</taxon>
        <taxon>Magnoliopsida</taxon>
        <taxon>eudicotyledons</taxon>
        <taxon>Gunneridae</taxon>
        <taxon>Pentapetalae</taxon>
        <taxon>rosids</taxon>
        <taxon>malvids</taxon>
        <taxon>Brassicales</taxon>
        <taxon>Brassicaceae</taxon>
        <taxon>Coluteocarpeae</taxon>
        <taxon>Microthlaspi</taxon>
    </lineage>
</organism>
<proteinExistence type="predicted"/>
<name>A0A6D2KEH8_9BRAS</name>